<feature type="region of interest" description="Disordered" evidence="5">
    <location>
        <begin position="251"/>
        <end position="288"/>
    </location>
</feature>
<dbReference type="Pfam" id="PF00071">
    <property type="entry name" value="Ras"/>
    <property type="match status" value="1"/>
</dbReference>
<dbReference type="PROSITE" id="PS51419">
    <property type="entry name" value="RAB"/>
    <property type="match status" value="1"/>
</dbReference>
<evidence type="ECO:0000256" key="3">
    <source>
        <dbReference type="ARBA" id="ARBA00023134"/>
    </source>
</evidence>
<feature type="region of interest" description="Disordered" evidence="5">
    <location>
        <begin position="119"/>
        <end position="140"/>
    </location>
</feature>
<feature type="compositionally biased region" description="Acidic residues" evidence="5">
    <location>
        <begin position="127"/>
        <end position="140"/>
    </location>
</feature>
<feature type="compositionally biased region" description="Polar residues" evidence="5">
    <location>
        <begin position="251"/>
        <end position="269"/>
    </location>
</feature>
<evidence type="ECO:0000256" key="5">
    <source>
        <dbReference type="SAM" id="MobiDB-lite"/>
    </source>
</evidence>
<dbReference type="InterPro" id="IPR027417">
    <property type="entry name" value="P-loop_NTPase"/>
</dbReference>
<accession>A0AAV7K9T9</accession>
<gene>
    <name evidence="6" type="ORF">LOD99_15872</name>
</gene>
<dbReference type="SUPFAM" id="SSF52540">
    <property type="entry name" value="P-loop containing nucleoside triphosphate hydrolases"/>
    <property type="match status" value="1"/>
</dbReference>
<evidence type="ECO:0000256" key="4">
    <source>
        <dbReference type="ARBA" id="ARBA00023289"/>
    </source>
</evidence>
<dbReference type="AlphaFoldDB" id="A0AAV7K9T9"/>
<dbReference type="FunFam" id="3.40.50.300:FF:001447">
    <property type="entry name" value="Ras-related protein Rab-1B"/>
    <property type="match status" value="1"/>
</dbReference>
<sequence>MSVNYDYLFKLLIVGDSRVGKSNLLLRFVEDSYTEYFRLRPVDFRVHTVNVDGKTIKLQIWATFISFRFGKSLGAFKGYFRGAHGIMMVYDVTDQDTFSKLVFQHTTDIEKIEDQFDGDYSERNGEVAEDSDDWSSEDEDSDIESEMEILDEGGHLSFDIGIKTTPFSVHFGRTPPDLSVDMLLPREVLNTLDDEDQLEQPLATRQVTKYVEIPQTPPLPPSPMLLTRLSLQEPTVEIDISASATLTDTVLPQPCSSHDISTNPSFTPSEEQEDMPADDTGTNHPLTS</sequence>
<dbReference type="Proteomes" id="UP001165289">
    <property type="component" value="Unassembled WGS sequence"/>
</dbReference>
<keyword evidence="3" id="KW-0342">GTP-binding</keyword>
<dbReference type="InterPro" id="IPR050305">
    <property type="entry name" value="Small_GTPase_Rab"/>
</dbReference>
<proteinExistence type="inferred from homology"/>
<dbReference type="GO" id="GO:0005525">
    <property type="term" value="F:GTP binding"/>
    <property type="evidence" value="ECO:0007669"/>
    <property type="project" value="UniProtKB-KW"/>
</dbReference>
<name>A0AAV7K9T9_9METZ</name>
<reference evidence="6 7" key="1">
    <citation type="journal article" date="2023" name="BMC Biol.">
        <title>The compact genome of the sponge Oopsacas minuta (Hexactinellida) is lacking key metazoan core genes.</title>
        <authorList>
            <person name="Santini S."/>
            <person name="Schenkelaars Q."/>
            <person name="Jourda C."/>
            <person name="Duchesne M."/>
            <person name="Belahbib H."/>
            <person name="Rocher C."/>
            <person name="Selva M."/>
            <person name="Riesgo A."/>
            <person name="Vervoort M."/>
            <person name="Leys S.P."/>
            <person name="Kodjabachian L."/>
            <person name="Le Bivic A."/>
            <person name="Borchiellini C."/>
            <person name="Claverie J.M."/>
            <person name="Renard E."/>
        </authorList>
    </citation>
    <scope>NUCLEOTIDE SEQUENCE [LARGE SCALE GENOMIC DNA]</scope>
    <source>
        <strain evidence="6">SPO-2</strain>
    </source>
</reference>
<evidence type="ECO:0000313" key="6">
    <source>
        <dbReference type="EMBL" id="KAI6657086.1"/>
    </source>
</evidence>
<comment type="caution">
    <text evidence="6">The sequence shown here is derived from an EMBL/GenBank/DDBJ whole genome shotgun (WGS) entry which is preliminary data.</text>
</comment>
<comment type="similarity">
    <text evidence="1">Belongs to the small GTPase superfamily. Rab family.</text>
</comment>
<keyword evidence="4" id="KW-0449">Lipoprotein</keyword>
<dbReference type="PRINTS" id="PR00449">
    <property type="entry name" value="RASTRNSFRMNG"/>
</dbReference>
<dbReference type="PANTHER" id="PTHR47980">
    <property type="entry name" value="LD44762P"/>
    <property type="match status" value="1"/>
</dbReference>
<evidence type="ECO:0000256" key="1">
    <source>
        <dbReference type="ARBA" id="ARBA00006270"/>
    </source>
</evidence>
<evidence type="ECO:0000256" key="2">
    <source>
        <dbReference type="ARBA" id="ARBA00022741"/>
    </source>
</evidence>
<dbReference type="Gene3D" id="3.40.50.300">
    <property type="entry name" value="P-loop containing nucleotide triphosphate hydrolases"/>
    <property type="match status" value="1"/>
</dbReference>
<dbReference type="EMBL" id="JAKMXF010000122">
    <property type="protein sequence ID" value="KAI6657086.1"/>
    <property type="molecule type" value="Genomic_DNA"/>
</dbReference>
<dbReference type="InterPro" id="IPR001806">
    <property type="entry name" value="Small_GTPase"/>
</dbReference>
<keyword evidence="4" id="KW-0636">Prenylation</keyword>
<evidence type="ECO:0000313" key="7">
    <source>
        <dbReference type="Proteomes" id="UP001165289"/>
    </source>
</evidence>
<keyword evidence="7" id="KW-1185">Reference proteome</keyword>
<dbReference type="GO" id="GO:0003924">
    <property type="term" value="F:GTPase activity"/>
    <property type="evidence" value="ECO:0007669"/>
    <property type="project" value="InterPro"/>
</dbReference>
<organism evidence="6 7">
    <name type="scientific">Oopsacas minuta</name>
    <dbReference type="NCBI Taxonomy" id="111878"/>
    <lineage>
        <taxon>Eukaryota</taxon>
        <taxon>Metazoa</taxon>
        <taxon>Porifera</taxon>
        <taxon>Hexactinellida</taxon>
        <taxon>Hexasterophora</taxon>
        <taxon>Lyssacinosida</taxon>
        <taxon>Leucopsacidae</taxon>
        <taxon>Oopsacas</taxon>
    </lineage>
</organism>
<keyword evidence="2" id="KW-0547">Nucleotide-binding</keyword>
<protein>
    <submittedName>
        <fullName evidence="6">Uncharacterized protein</fullName>
    </submittedName>
</protein>
<dbReference type="SMART" id="SM00175">
    <property type="entry name" value="RAB"/>
    <property type="match status" value="1"/>
</dbReference>